<keyword evidence="2" id="KW-1133">Transmembrane helix</keyword>
<dbReference type="OrthoDB" id="1724615at2"/>
<evidence type="ECO:0000259" key="3">
    <source>
        <dbReference type="Pfam" id="PF03448"/>
    </source>
</evidence>
<keyword evidence="4" id="KW-0969">Cilium</keyword>
<evidence type="ECO:0000313" key="5">
    <source>
        <dbReference type="Proteomes" id="UP000219636"/>
    </source>
</evidence>
<dbReference type="EMBL" id="OBMQ01000001">
    <property type="protein sequence ID" value="SOB93026.1"/>
    <property type="molecule type" value="Genomic_DNA"/>
</dbReference>
<keyword evidence="4" id="KW-0966">Cell projection</keyword>
<gene>
    <name evidence="4" type="ORF">SAMN05880501_101587</name>
</gene>
<protein>
    <submittedName>
        <fullName evidence="4">Flagellar motility protein MotE (MotC chaperone)</fullName>
    </submittedName>
</protein>
<name>A0A285RFZ2_9BACL</name>
<dbReference type="InterPro" id="IPR006668">
    <property type="entry name" value="Mg_transptr_MgtE_intracell_dom"/>
</dbReference>
<keyword evidence="2" id="KW-0812">Transmembrane</keyword>
<dbReference type="Gene3D" id="1.10.287.1490">
    <property type="match status" value="1"/>
</dbReference>
<keyword evidence="1" id="KW-0175">Coiled coil</keyword>
<feature type="coiled-coil region" evidence="1">
    <location>
        <begin position="76"/>
        <end position="138"/>
    </location>
</feature>
<reference evidence="5" key="1">
    <citation type="submission" date="2017-08" db="EMBL/GenBank/DDBJ databases">
        <authorList>
            <person name="Varghese N."/>
            <person name="Submissions S."/>
        </authorList>
    </citation>
    <scope>NUCLEOTIDE SEQUENCE [LARGE SCALE GENOMIC DNA]</scope>
    <source>
        <strain evidence="5">JC22</strain>
    </source>
</reference>
<dbReference type="SUPFAM" id="SSF158791">
    <property type="entry name" value="MgtE N-terminal domain-like"/>
    <property type="match status" value="1"/>
</dbReference>
<evidence type="ECO:0000313" key="4">
    <source>
        <dbReference type="EMBL" id="SOB93026.1"/>
    </source>
</evidence>
<feature type="transmembrane region" description="Helical" evidence="2">
    <location>
        <begin position="27"/>
        <end position="48"/>
    </location>
</feature>
<dbReference type="AlphaFoldDB" id="A0A285RFZ2"/>
<accession>A0A285RFZ2</accession>
<feature type="domain" description="Magnesium transporter MgtE intracellular" evidence="3">
    <location>
        <begin position="107"/>
        <end position="197"/>
    </location>
</feature>
<keyword evidence="2" id="KW-0472">Membrane</keyword>
<dbReference type="Proteomes" id="UP000219636">
    <property type="component" value="Unassembled WGS sequence"/>
</dbReference>
<sequence>MAKNRIKEEMNIEEIKEEKSPGIFQKLFYLVLIPLLFVVAILLVVASFTNINVFEKASELTDSLPFTSKNKTEEPSIDFNKKIVELEAEIKEKEAEIEQLKSQLEKATAETENNLAKQQQLQKQIESLENQQSESKKEFDDILSTFKQMSAKTAAPIIMEMSDDKAVKLLSSMDPETLSAILSKMDPVEAARYTELISQ</sequence>
<keyword evidence="4" id="KW-0282">Flagellum</keyword>
<dbReference type="Pfam" id="PF03448">
    <property type="entry name" value="MgtE_N"/>
    <property type="match status" value="1"/>
</dbReference>
<dbReference type="RefSeq" id="WP_097072139.1">
    <property type="nucleotide sequence ID" value="NZ_OBMQ01000001.1"/>
</dbReference>
<evidence type="ECO:0000256" key="1">
    <source>
        <dbReference type="SAM" id="Coils"/>
    </source>
</evidence>
<organism evidence="4 5">
    <name type="scientific">Ureibacillus xyleni</name>
    <dbReference type="NCBI Taxonomy" id="614648"/>
    <lineage>
        <taxon>Bacteria</taxon>
        <taxon>Bacillati</taxon>
        <taxon>Bacillota</taxon>
        <taxon>Bacilli</taxon>
        <taxon>Bacillales</taxon>
        <taxon>Caryophanaceae</taxon>
        <taxon>Ureibacillus</taxon>
    </lineage>
</organism>
<evidence type="ECO:0000256" key="2">
    <source>
        <dbReference type="SAM" id="Phobius"/>
    </source>
</evidence>
<keyword evidence="5" id="KW-1185">Reference proteome</keyword>
<proteinExistence type="predicted"/>